<proteinExistence type="predicted"/>
<protein>
    <submittedName>
        <fullName evidence="1">Uncharacterized protein</fullName>
    </submittedName>
</protein>
<keyword evidence="2" id="KW-1185">Reference proteome</keyword>
<evidence type="ECO:0000313" key="1">
    <source>
        <dbReference type="EMBL" id="CDH57571.1"/>
    </source>
</evidence>
<evidence type="ECO:0000313" key="2">
    <source>
        <dbReference type="Proteomes" id="UP000027586"/>
    </source>
</evidence>
<sequence length="192" mass="21950">MTQASIAIQQFYRLYKIQREASCAACILSTVVIKERSQHIASLAWIHWTMAPVTATRRHRGGIDFNARMLAYGSLHILDRLDRKLYALSMVLRDTSSKVTSPISAISSYHHCTSRMPLYGTHQGRRPCYLSGSRCDSRCCLDLNMHPLHERLHHSTIYAFLAFRRKMGAYIDNIRDPRLIVVWKSAGEGLIT</sequence>
<name>A0A068S8L9_9FUNG</name>
<dbReference type="Proteomes" id="UP000027586">
    <property type="component" value="Unassembled WGS sequence"/>
</dbReference>
<comment type="caution">
    <text evidence="1">The sequence shown here is derived from an EMBL/GenBank/DDBJ whole genome shotgun (WGS) entry which is preliminary data.</text>
</comment>
<reference evidence="1" key="1">
    <citation type="submission" date="2013-08" db="EMBL/GenBank/DDBJ databases">
        <title>Gene expansion shapes genome architecture in the human pathogen Lichtheimia corymbifera: an evolutionary genomics analysis in the ancient terrestrial Mucorales (Mucoromycotina).</title>
        <authorList>
            <person name="Schwartze V.U."/>
            <person name="Winter S."/>
            <person name="Shelest E."/>
            <person name="Marcet-Houben M."/>
            <person name="Horn F."/>
            <person name="Wehner S."/>
            <person name="Hoffmann K."/>
            <person name="Riege K."/>
            <person name="Sammeth M."/>
            <person name="Nowrousian M."/>
            <person name="Valiante V."/>
            <person name="Linde J."/>
            <person name="Jacobsen I.D."/>
            <person name="Marz M."/>
            <person name="Brakhage A.A."/>
            <person name="Gabaldon T."/>
            <person name="Bocker S."/>
            <person name="Voigt K."/>
        </authorList>
    </citation>
    <scope>NUCLEOTIDE SEQUENCE [LARGE SCALE GENOMIC DNA]</scope>
    <source>
        <strain evidence="1">FSU 9682</strain>
    </source>
</reference>
<gene>
    <name evidence="1" type="ORF">LCOR_08491.1</name>
</gene>
<accession>A0A068S8L9</accession>
<organism evidence="1 2">
    <name type="scientific">Lichtheimia corymbifera JMRC:FSU:9682</name>
    <dbReference type="NCBI Taxonomy" id="1263082"/>
    <lineage>
        <taxon>Eukaryota</taxon>
        <taxon>Fungi</taxon>
        <taxon>Fungi incertae sedis</taxon>
        <taxon>Mucoromycota</taxon>
        <taxon>Mucoromycotina</taxon>
        <taxon>Mucoromycetes</taxon>
        <taxon>Mucorales</taxon>
        <taxon>Lichtheimiaceae</taxon>
        <taxon>Lichtheimia</taxon>
    </lineage>
</organism>
<dbReference type="VEuPathDB" id="FungiDB:LCOR_08491.1"/>
<dbReference type="EMBL" id="CBTN010000047">
    <property type="protein sequence ID" value="CDH57571.1"/>
    <property type="molecule type" value="Genomic_DNA"/>
</dbReference>
<dbReference type="AlphaFoldDB" id="A0A068S8L9"/>